<dbReference type="GO" id="GO:0008270">
    <property type="term" value="F:zinc ion binding"/>
    <property type="evidence" value="ECO:0007669"/>
    <property type="project" value="UniProtKB-KW"/>
</dbReference>
<organism evidence="11 12">
    <name type="scientific">Mortierella polycephala</name>
    <dbReference type="NCBI Taxonomy" id="41804"/>
    <lineage>
        <taxon>Eukaryota</taxon>
        <taxon>Fungi</taxon>
        <taxon>Fungi incertae sedis</taxon>
        <taxon>Mucoromycota</taxon>
        <taxon>Mortierellomycotina</taxon>
        <taxon>Mortierellomycetes</taxon>
        <taxon>Mortierellales</taxon>
        <taxon>Mortierellaceae</taxon>
        <taxon>Mortierella</taxon>
    </lineage>
</organism>
<reference evidence="11" key="1">
    <citation type="journal article" date="2020" name="Fungal Divers.">
        <title>Resolving the Mortierellaceae phylogeny through synthesis of multi-gene phylogenetics and phylogenomics.</title>
        <authorList>
            <person name="Vandepol N."/>
            <person name="Liber J."/>
            <person name="Desiro A."/>
            <person name="Na H."/>
            <person name="Kennedy M."/>
            <person name="Barry K."/>
            <person name="Grigoriev I.V."/>
            <person name="Miller A.N."/>
            <person name="O'Donnell K."/>
            <person name="Stajich J.E."/>
            <person name="Bonito G."/>
        </authorList>
    </citation>
    <scope>NUCLEOTIDE SEQUENCE</scope>
    <source>
        <strain evidence="11">KOD948</strain>
    </source>
</reference>
<evidence type="ECO:0000256" key="6">
    <source>
        <dbReference type="ARBA" id="ARBA00023163"/>
    </source>
</evidence>
<feature type="compositionally biased region" description="Low complexity" evidence="9">
    <location>
        <begin position="331"/>
        <end position="344"/>
    </location>
</feature>
<feature type="compositionally biased region" description="Low complexity" evidence="9">
    <location>
        <begin position="477"/>
        <end position="514"/>
    </location>
</feature>
<evidence type="ECO:0000256" key="7">
    <source>
        <dbReference type="ARBA" id="ARBA00023242"/>
    </source>
</evidence>
<dbReference type="Proteomes" id="UP000726737">
    <property type="component" value="Unassembled WGS sequence"/>
</dbReference>
<dbReference type="PROSITE" id="PS50157">
    <property type="entry name" value="ZINC_FINGER_C2H2_2"/>
    <property type="match status" value="3"/>
</dbReference>
<dbReference type="SUPFAM" id="SSF57667">
    <property type="entry name" value="beta-beta-alpha zinc fingers"/>
    <property type="match status" value="2"/>
</dbReference>
<dbReference type="GO" id="GO:0001817">
    <property type="term" value="P:regulation of cytokine production"/>
    <property type="evidence" value="ECO:0007669"/>
    <property type="project" value="TreeGrafter"/>
</dbReference>
<dbReference type="InterPro" id="IPR036236">
    <property type="entry name" value="Znf_C2H2_sf"/>
</dbReference>
<feature type="compositionally biased region" description="Basic and acidic residues" evidence="9">
    <location>
        <begin position="602"/>
        <end position="614"/>
    </location>
</feature>
<feature type="compositionally biased region" description="Basic and acidic residues" evidence="9">
    <location>
        <begin position="560"/>
        <end position="569"/>
    </location>
</feature>
<evidence type="ECO:0000313" key="12">
    <source>
        <dbReference type="Proteomes" id="UP000726737"/>
    </source>
</evidence>
<feature type="compositionally biased region" description="Polar residues" evidence="9">
    <location>
        <begin position="402"/>
        <end position="414"/>
    </location>
</feature>
<evidence type="ECO:0000313" key="11">
    <source>
        <dbReference type="EMBL" id="KAG0250435.1"/>
    </source>
</evidence>
<evidence type="ECO:0000256" key="5">
    <source>
        <dbReference type="ARBA" id="ARBA00023015"/>
    </source>
</evidence>
<gene>
    <name evidence="11" type="ORF">BG011_008342</name>
</gene>
<evidence type="ECO:0000256" key="4">
    <source>
        <dbReference type="ARBA" id="ARBA00022833"/>
    </source>
</evidence>
<accession>A0A9P6PRA9</accession>
<feature type="compositionally biased region" description="Basic residues" evidence="9">
    <location>
        <begin position="623"/>
        <end position="632"/>
    </location>
</feature>
<keyword evidence="6" id="KW-0804">Transcription</keyword>
<keyword evidence="2" id="KW-0479">Metal-binding</keyword>
<keyword evidence="12" id="KW-1185">Reference proteome</keyword>
<feature type="compositionally biased region" description="Polar residues" evidence="9">
    <location>
        <begin position="91"/>
        <end position="101"/>
    </location>
</feature>
<keyword evidence="7" id="KW-0539">Nucleus</keyword>
<feature type="domain" description="C2H2-type" evidence="10">
    <location>
        <begin position="228"/>
        <end position="257"/>
    </location>
</feature>
<protein>
    <recommendedName>
        <fullName evidence="10">C2H2-type domain-containing protein</fullName>
    </recommendedName>
</protein>
<feature type="compositionally biased region" description="Polar residues" evidence="9">
    <location>
        <begin position="362"/>
        <end position="375"/>
    </location>
</feature>
<dbReference type="GO" id="GO:0005654">
    <property type="term" value="C:nucleoplasm"/>
    <property type="evidence" value="ECO:0007669"/>
    <property type="project" value="TreeGrafter"/>
</dbReference>
<feature type="domain" description="C2H2-type" evidence="10">
    <location>
        <begin position="198"/>
        <end position="227"/>
    </location>
</feature>
<feature type="region of interest" description="Disordered" evidence="9">
    <location>
        <begin position="73"/>
        <end position="195"/>
    </location>
</feature>
<feature type="compositionally biased region" description="Acidic residues" evidence="9">
    <location>
        <begin position="172"/>
        <end position="181"/>
    </location>
</feature>
<feature type="compositionally biased region" description="Low complexity" evidence="9">
    <location>
        <begin position="36"/>
        <end position="55"/>
    </location>
</feature>
<dbReference type="InterPro" id="IPR013087">
    <property type="entry name" value="Znf_C2H2_type"/>
</dbReference>
<keyword evidence="8" id="KW-0863">Zinc-finger</keyword>
<dbReference type="PANTHER" id="PTHR24399">
    <property type="entry name" value="ZINC FINGER AND BTB DOMAIN-CONTAINING"/>
    <property type="match status" value="1"/>
</dbReference>
<evidence type="ECO:0000256" key="1">
    <source>
        <dbReference type="ARBA" id="ARBA00004123"/>
    </source>
</evidence>
<dbReference type="AlphaFoldDB" id="A0A9P6PRA9"/>
<proteinExistence type="predicted"/>
<dbReference type="GO" id="GO:0002682">
    <property type="term" value="P:regulation of immune system process"/>
    <property type="evidence" value="ECO:0007669"/>
    <property type="project" value="TreeGrafter"/>
</dbReference>
<evidence type="ECO:0000256" key="9">
    <source>
        <dbReference type="SAM" id="MobiDB-lite"/>
    </source>
</evidence>
<dbReference type="EMBL" id="JAAAJA010000686">
    <property type="protein sequence ID" value="KAG0250435.1"/>
    <property type="molecule type" value="Genomic_DNA"/>
</dbReference>
<comment type="subcellular location">
    <subcellularLocation>
        <location evidence="1">Nucleus</location>
    </subcellularLocation>
</comment>
<dbReference type="Gene3D" id="3.30.160.60">
    <property type="entry name" value="Classic Zinc Finger"/>
    <property type="match status" value="3"/>
</dbReference>
<dbReference type="OrthoDB" id="654211at2759"/>
<evidence type="ECO:0000256" key="2">
    <source>
        <dbReference type="ARBA" id="ARBA00022723"/>
    </source>
</evidence>
<sequence length="643" mass="70055">MFHNNITSSTATMPTSAPVAVAVTLAAAAAATATTATATTATATTATASPSGAGTPNQLLMSHNTMQFMSTSIPSAKKKPRNQGSGVAESLSFQDSFQSDPSLEVQDAKAISKKKLAARKGPSSNQPETEPQQQQLEIRFVMSDKDGQEKPRSQKQGPSSTTQSHSPSQDTQAEDAADQEPAESSPTPDFEKNADGKYRCSWPRCGKEFTVASRLTTHFRIHSGKPPYLCGYKDCQKAFHTSSSLSHHRVVHTDQGLRPYVCRHNRCGATYTQLARLITHQRTTHSGMILFIPQDSSSSPSSSPSQTQAQSQPSSATVTPSAAIRDDPFASTSSSQPSTPITSTAVTSAAKDPGRRAPEAIRQSNLSPLSKNGRSTIVTQQNVGGAPTVRASVESAVIHGSQKISPLPMSSSGNLEREMSETKTSGDFSKGIRAYDAVRKDEQDQEGQAANDEESDEMRQKREAALTMASIRDLAMQQQPQRPYQSTSSQSSYPPTYQQPPLSNGLPYPNNEYQHPPPPPREYPKDAYYQYPPHPASSYATSQQDSTPSAPARLHSHAPHSREYWDSHGRGGPVAENKGYDYPAHDRTSPQGQRIPPPESQPGDHRYYEHDQHHAYPHSQQHFQHHNHHSHHPHTESQPPQQP</sequence>
<feature type="compositionally biased region" description="Low complexity" evidence="9">
    <location>
        <begin position="126"/>
        <end position="135"/>
    </location>
</feature>
<evidence type="ECO:0000256" key="3">
    <source>
        <dbReference type="ARBA" id="ARBA00022737"/>
    </source>
</evidence>
<feature type="region of interest" description="Disordered" evidence="9">
    <location>
        <begin position="36"/>
        <end position="59"/>
    </location>
</feature>
<keyword evidence="3" id="KW-0677">Repeat</keyword>
<dbReference type="GO" id="GO:0000978">
    <property type="term" value="F:RNA polymerase II cis-regulatory region sequence-specific DNA binding"/>
    <property type="evidence" value="ECO:0007669"/>
    <property type="project" value="TreeGrafter"/>
</dbReference>
<dbReference type="SMART" id="SM00355">
    <property type="entry name" value="ZnF_C2H2"/>
    <property type="match status" value="3"/>
</dbReference>
<keyword evidence="5" id="KW-0805">Transcription regulation</keyword>
<dbReference type="PROSITE" id="PS00028">
    <property type="entry name" value="ZINC_FINGER_C2H2_1"/>
    <property type="match status" value="3"/>
</dbReference>
<feature type="compositionally biased region" description="Low complexity" evidence="9">
    <location>
        <begin position="296"/>
        <end position="317"/>
    </location>
</feature>
<feature type="compositionally biased region" description="Low complexity" evidence="9">
    <location>
        <begin position="159"/>
        <end position="171"/>
    </location>
</feature>
<dbReference type="PANTHER" id="PTHR24399:SF73">
    <property type="entry name" value="ZINC FINGER PROTEIN 572"/>
    <property type="match status" value="1"/>
</dbReference>
<name>A0A9P6PRA9_9FUNG</name>
<feature type="domain" description="C2H2-type" evidence="10">
    <location>
        <begin position="260"/>
        <end position="287"/>
    </location>
</feature>
<dbReference type="GO" id="GO:0001227">
    <property type="term" value="F:DNA-binding transcription repressor activity, RNA polymerase II-specific"/>
    <property type="evidence" value="ECO:0007669"/>
    <property type="project" value="TreeGrafter"/>
</dbReference>
<feature type="region of interest" description="Disordered" evidence="9">
    <location>
        <begin position="400"/>
        <end position="643"/>
    </location>
</feature>
<keyword evidence="4" id="KW-0862">Zinc</keyword>
<feature type="compositionally biased region" description="Basic and acidic residues" evidence="9">
    <location>
        <begin position="142"/>
        <end position="152"/>
    </location>
</feature>
<comment type="caution">
    <text evidence="11">The sequence shown here is derived from an EMBL/GenBank/DDBJ whole genome shotgun (WGS) entry which is preliminary data.</text>
</comment>
<feature type="region of interest" description="Disordered" evidence="9">
    <location>
        <begin position="291"/>
        <end position="375"/>
    </location>
</feature>
<evidence type="ECO:0000256" key="8">
    <source>
        <dbReference type="PROSITE-ProRule" id="PRU00042"/>
    </source>
</evidence>
<evidence type="ECO:0000259" key="10">
    <source>
        <dbReference type="PROSITE" id="PS50157"/>
    </source>
</evidence>
<feature type="compositionally biased region" description="Polar residues" evidence="9">
    <location>
        <begin position="538"/>
        <end position="549"/>
    </location>
</feature>